<evidence type="ECO:0000256" key="6">
    <source>
        <dbReference type="ARBA" id="ARBA00022723"/>
    </source>
</evidence>
<evidence type="ECO:0000256" key="7">
    <source>
        <dbReference type="ARBA" id="ARBA00022989"/>
    </source>
</evidence>
<evidence type="ECO:0000256" key="4">
    <source>
        <dbReference type="ARBA" id="ARBA00022617"/>
    </source>
</evidence>
<evidence type="ECO:0000256" key="8">
    <source>
        <dbReference type="ARBA" id="ARBA00023002"/>
    </source>
</evidence>
<keyword evidence="5 12" id="KW-0812">Transmembrane</keyword>
<keyword evidence="14" id="KW-1185">Reference proteome</keyword>
<dbReference type="Gramene" id="ORUFI04G23790.1">
    <property type="protein sequence ID" value="ORUFI04G23790.1"/>
    <property type="gene ID" value="ORUFI04G23790"/>
</dbReference>
<dbReference type="GO" id="GO:0016125">
    <property type="term" value="P:sterol metabolic process"/>
    <property type="evidence" value="ECO:0007669"/>
    <property type="project" value="TreeGrafter"/>
</dbReference>
<dbReference type="GO" id="GO:0016020">
    <property type="term" value="C:membrane"/>
    <property type="evidence" value="ECO:0007669"/>
    <property type="project" value="UniProtKB-SubCell"/>
</dbReference>
<dbReference type="STRING" id="4529.A0A0E0PCV4"/>
<dbReference type="InterPro" id="IPR017972">
    <property type="entry name" value="Cyt_P450_CS"/>
</dbReference>
<keyword evidence="7 12" id="KW-1133">Transmembrane helix</keyword>
<evidence type="ECO:0000256" key="10">
    <source>
        <dbReference type="ARBA" id="ARBA00023033"/>
    </source>
</evidence>
<dbReference type="SUPFAM" id="SSF48264">
    <property type="entry name" value="Cytochrome P450"/>
    <property type="match status" value="2"/>
</dbReference>
<dbReference type="PANTHER" id="PTHR24286:SF234">
    <property type="entry name" value="CYTOCHROME P450 FAMILY PROTEIN, EXPRESSED"/>
    <property type="match status" value="1"/>
</dbReference>
<comment type="cofactor">
    <cofactor evidence="1">
        <name>heme</name>
        <dbReference type="ChEBI" id="CHEBI:30413"/>
    </cofactor>
</comment>
<evidence type="ECO:0000256" key="12">
    <source>
        <dbReference type="SAM" id="Phobius"/>
    </source>
</evidence>
<dbReference type="InterPro" id="IPR002403">
    <property type="entry name" value="Cyt_P450_E_grp-IV"/>
</dbReference>
<reference evidence="13" key="2">
    <citation type="submission" date="2015-06" db="UniProtKB">
        <authorList>
            <consortium name="EnsemblPlants"/>
        </authorList>
    </citation>
    <scope>IDENTIFICATION</scope>
</reference>
<dbReference type="PRINTS" id="PR00385">
    <property type="entry name" value="P450"/>
</dbReference>
<dbReference type="GO" id="GO:0004497">
    <property type="term" value="F:monooxygenase activity"/>
    <property type="evidence" value="ECO:0007669"/>
    <property type="project" value="UniProtKB-KW"/>
</dbReference>
<evidence type="ECO:0000256" key="2">
    <source>
        <dbReference type="ARBA" id="ARBA00004370"/>
    </source>
</evidence>
<keyword evidence="10" id="KW-0503">Monooxygenase</keyword>
<dbReference type="Pfam" id="PF00067">
    <property type="entry name" value="p450"/>
    <property type="match status" value="2"/>
</dbReference>
<keyword evidence="4" id="KW-0349">Heme</keyword>
<keyword evidence="11 12" id="KW-0472">Membrane</keyword>
<dbReference type="Gene3D" id="1.10.630.10">
    <property type="entry name" value="Cytochrome P450"/>
    <property type="match status" value="2"/>
</dbReference>
<dbReference type="GO" id="GO:0005506">
    <property type="term" value="F:iron ion binding"/>
    <property type="evidence" value="ECO:0007669"/>
    <property type="project" value="InterPro"/>
</dbReference>
<feature type="transmembrane region" description="Helical" evidence="12">
    <location>
        <begin position="42"/>
        <end position="62"/>
    </location>
</feature>
<organism evidence="13 14">
    <name type="scientific">Oryza rufipogon</name>
    <name type="common">Brownbeard rice</name>
    <name type="synonym">Asian wild rice</name>
    <dbReference type="NCBI Taxonomy" id="4529"/>
    <lineage>
        <taxon>Eukaryota</taxon>
        <taxon>Viridiplantae</taxon>
        <taxon>Streptophyta</taxon>
        <taxon>Embryophyta</taxon>
        <taxon>Tracheophyta</taxon>
        <taxon>Spermatophyta</taxon>
        <taxon>Magnoliopsida</taxon>
        <taxon>Liliopsida</taxon>
        <taxon>Poales</taxon>
        <taxon>Poaceae</taxon>
        <taxon>BOP clade</taxon>
        <taxon>Oryzoideae</taxon>
        <taxon>Oryzeae</taxon>
        <taxon>Oryzinae</taxon>
        <taxon>Oryza</taxon>
    </lineage>
</organism>
<dbReference type="InterPro" id="IPR001128">
    <property type="entry name" value="Cyt_P450"/>
</dbReference>
<dbReference type="GO" id="GO:0010268">
    <property type="term" value="P:brassinosteroid homeostasis"/>
    <property type="evidence" value="ECO:0007669"/>
    <property type="project" value="TreeGrafter"/>
</dbReference>
<evidence type="ECO:0000256" key="11">
    <source>
        <dbReference type="ARBA" id="ARBA00023136"/>
    </source>
</evidence>
<evidence type="ECO:0000256" key="3">
    <source>
        <dbReference type="ARBA" id="ARBA00010617"/>
    </source>
</evidence>
<evidence type="ECO:0000256" key="1">
    <source>
        <dbReference type="ARBA" id="ARBA00001971"/>
    </source>
</evidence>
<proteinExistence type="inferred from homology"/>
<dbReference type="HOGENOM" id="CLU_319679_0_0_1"/>
<reference evidence="14" key="1">
    <citation type="submission" date="2013-06" db="EMBL/GenBank/DDBJ databases">
        <authorList>
            <person name="Zhao Q."/>
        </authorList>
    </citation>
    <scope>NUCLEOTIDE SEQUENCE</scope>
    <source>
        <strain evidence="14">cv. W1943</strain>
    </source>
</reference>
<evidence type="ECO:0000313" key="13">
    <source>
        <dbReference type="EnsemblPlants" id="ORUFI04G23790.1"/>
    </source>
</evidence>
<dbReference type="GO" id="GO:0016705">
    <property type="term" value="F:oxidoreductase activity, acting on paired donors, with incorporation or reduction of molecular oxygen"/>
    <property type="evidence" value="ECO:0007669"/>
    <property type="project" value="InterPro"/>
</dbReference>
<dbReference type="InterPro" id="IPR036396">
    <property type="entry name" value="Cyt_P450_sf"/>
</dbReference>
<dbReference type="CDD" id="cd11043">
    <property type="entry name" value="CYP90-like"/>
    <property type="match status" value="2"/>
</dbReference>
<dbReference type="FunFam" id="1.10.630.10:FF:000020">
    <property type="entry name" value="Cytochrome P450 family protein"/>
    <property type="match status" value="2"/>
</dbReference>
<accession>A0A0E0PCV4</accession>
<dbReference type="PROSITE" id="PS00086">
    <property type="entry name" value="CYTOCHROME_P450"/>
    <property type="match status" value="2"/>
</dbReference>
<dbReference type="AlphaFoldDB" id="A0A0E0PCV4"/>
<dbReference type="EnsemblPlants" id="ORUFI04G23790.1">
    <property type="protein sequence ID" value="ORUFI04G23790.1"/>
    <property type="gene ID" value="ORUFI04G23790"/>
</dbReference>
<dbReference type="Proteomes" id="UP000008022">
    <property type="component" value="Unassembled WGS sequence"/>
</dbReference>
<sequence>MASPNHGQSRDPPPPPALLSTTAHVDQQKQILPLAHIARVQMYAYVGLVGAAAALVLLLLLLRHQARRWRNPRCGGQLPPGSMGLPLVGETFQFFSSDASLDIPPFIRHRLARYGPIFKTSLVGHPVVVSADEELNHMVFQQEGQLFQSWYPDSFVEILGKDNVGEQQGAMFRYLKNMVLRYFGPESLKEGIIRDVERAVSSSLCTWSTLPAVELKEAVSTMVFDLAASKLLGLEPSRSKILRKSFFDFVRGLISFPLYLPGTAYYSCMQGRRRAMVVLEQVLEERKQSTGLQRGGEAQQHGDFLDYVIQEITKEKPVMTEKMALDLMFVLLFASFHTTSLALTLAVKLLADHPLVLEELTVEHETILKDREAGSELDRITWKEYKSMAFTSQVINETVRLANIAPVIFRKALKDIRFNGWGVMVCPPAVHLNPYIYPDPLTFIPSRFKDKPEINRGSKHFMAFGGGLRFCVGADFSKLQLAIFLHFLVTKYRWIPLGASRVVRTPGLEFPDGYRIKDMEKSELLLGSYSYAALCGVTLIIGWLAHWVYKWMNPPCIGRLPPGSMGFPIIGETFQFFRASPSIDMPSYYKQRLERYGPLFKTSLVGRPVIISLDPEVNRFIFQQEGKLFQSWYPETAINIFGKKSLTTYNGTIHKFIRGVAAKLFGLENLKESLLPELENSMRESFASWTGKPSVEVQDGVSDMIFDLVAKKLIGLDVTNSRELRKNFQDFFQGMVSFPIYFPGTSFYRSMQKGRRNVRNTLTDIMKERLSAPGKKYGDLVDLIVEELQSEKPMIDENFAIDALAALLFTSFATLSSTLTVAFKYLTDNPKVVEELKEEHGTILKKREGVNSGFTWEEYRSLKFSTQVMNEITRISNVTPGVFRKTLTDVQVKGYTIPSGWLVMISPMAVHLNPKLFEDPLKFDPWRWREEKRSSMLKNYMPFGGGVRLCLGAEFSKLFIALFLHILVTEYSWTEIEGGEVLRISEIMFPQGYHIQLVPQT</sequence>
<evidence type="ECO:0000256" key="5">
    <source>
        <dbReference type="ARBA" id="ARBA00022692"/>
    </source>
</evidence>
<comment type="similarity">
    <text evidence="3">Belongs to the cytochrome P450 family.</text>
</comment>
<protein>
    <recommendedName>
        <fullName evidence="15">Cytochrome P450</fullName>
    </recommendedName>
</protein>
<dbReference type="PANTHER" id="PTHR24286">
    <property type="entry name" value="CYTOCHROME P450 26"/>
    <property type="match status" value="1"/>
</dbReference>
<evidence type="ECO:0000313" key="14">
    <source>
        <dbReference type="Proteomes" id="UP000008022"/>
    </source>
</evidence>
<comment type="subcellular location">
    <subcellularLocation>
        <location evidence="2">Membrane</location>
    </subcellularLocation>
</comment>
<dbReference type="GO" id="GO:0016132">
    <property type="term" value="P:brassinosteroid biosynthetic process"/>
    <property type="evidence" value="ECO:0007669"/>
    <property type="project" value="TreeGrafter"/>
</dbReference>
<keyword evidence="8" id="KW-0560">Oxidoreductase</keyword>
<keyword evidence="9" id="KW-0408">Iron</keyword>
<dbReference type="PRINTS" id="PR00465">
    <property type="entry name" value="EP450IV"/>
</dbReference>
<name>A0A0E0PCV4_ORYRU</name>
<evidence type="ECO:0000256" key="9">
    <source>
        <dbReference type="ARBA" id="ARBA00023004"/>
    </source>
</evidence>
<dbReference type="OMA" id="DIRFNGW"/>
<keyword evidence="6" id="KW-0479">Metal-binding</keyword>
<dbReference type="GO" id="GO:0020037">
    <property type="term" value="F:heme binding"/>
    <property type="evidence" value="ECO:0007669"/>
    <property type="project" value="InterPro"/>
</dbReference>
<evidence type="ECO:0008006" key="15">
    <source>
        <dbReference type="Google" id="ProtNLM"/>
    </source>
</evidence>
<dbReference type="eggNOG" id="KOG0157">
    <property type="taxonomic scope" value="Eukaryota"/>
</dbReference>
<feature type="transmembrane region" description="Helical" evidence="12">
    <location>
        <begin position="524"/>
        <end position="549"/>
    </location>
</feature>